<dbReference type="EMBL" id="CP032090">
    <property type="protein sequence ID" value="AXV65799.1"/>
    <property type="molecule type" value="Genomic_DNA"/>
</dbReference>
<dbReference type="Pfam" id="PF04519">
    <property type="entry name" value="Bactofilin"/>
    <property type="match status" value="1"/>
</dbReference>
<evidence type="ECO:0000256" key="2">
    <source>
        <dbReference type="SAM" id="MobiDB-lite"/>
    </source>
</evidence>
<evidence type="ECO:0000313" key="4">
    <source>
        <dbReference type="Proteomes" id="UP000264605"/>
    </source>
</evidence>
<dbReference type="Proteomes" id="UP000264605">
    <property type="component" value="Chromosome"/>
</dbReference>
<dbReference type="PANTHER" id="PTHR35024:SF4">
    <property type="entry name" value="POLYMER-FORMING CYTOSKELETAL PROTEIN"/>
    <property type="match status" value="1"/>
</dbReference>
<dbReference type="AlphaFoldDB" id="A0AAD0WCW4"/>
<protein>
    <submittedName>
        <fullName evidence="3">Polymer-forming cytoskeletal protein</fullName>
    </submittedName>
</protein>
<dbReference type="PANTHER" id="PTHR35024">
    <property type="entry name" value="HYPOTHETICAL CYTOSOLIC PROTEIN"/>
    <property type="match status" value="1"/>
</dbReference>
<dbReference type="GeneID" id="99506044"/>
<feature type="region of interest" description="Disordered" evidence="2">
    <location>
        <begin position="1"/>
        <end position="24"/>
    </location>
</feature>
<dbReference type="RefSeq" id="WP_036966948.1">
    <property type="nucleotide sequence ID" value="NZ_CP032090.1"/>
</dbReference>
<name>A0AAD0WCW4_9GAMM</name>
<proteinExistence type="inferred from homology"/>
<evidence type="ECO:0000256" key="1">
    <source>
        <dbReference type="ARBA" id="ARBA00044755"/>
    </source>
</evidence>
<sequence>MFGKKKQAATSSSSSLKRTNHTPSIIAEDMRLTGSLTSQGEVQLDGRIEGDLRVKHLVIGLTGMIEGMIEADSVVVKGKIIGSLIANKVMIESSAEVHGDVFHDTLSIEAGAMIEGSLKHRHEEDNVAPIKPEAGEESTSSLLVDDDNDLSFVNKQAADKS</sequence>
<dbReference type="KEGG" id="pdj:D0907_11255"/>
<dbReference type="InterPro" id="IPR007607">
    <property type="entry name" value="BacA/B"/>
</dbReference>
<comment type="similarity">
    <text evidence="1">Belongs to the bactofilin family.</text>
</comment>
<organism evidence="3 4">
    <name type="scientific">Pseudoalteromonas lipolytica</name>
    <dbReference type="NCBI Taxonomy" id="570156"/>
    <lineage>
        <taxon>Bacteria</taxon>
        <taxon>Pseudomonadati</taxon>
        <taxon>Pseudomonadota</taxon>
        <taxon>Gammaproteobacteria</taxon>
        <taxon>Alteromonadales</taxon>
        <taxon>Pseudoalteromonadaceae</taxon>
        <taxon>Pseudoalteromonas</taxon>
    </lineage>
</organism>
<gene>
    <name evidence="3" type="ORF">D0907_11255</name>
</gene>
<evidence type="ECO:0000313" key="3">
    <source>
        <dbReference type="EMBL" id="AXV65799.1"/>
    </source>
</evidence>
<accession>A0AAD0WCW4</accession>
<reference evidence="3 4" key="1">
    <citation type="submission" date="2018-08" db="EMBL/GenBank/DDBJ databases">
        <title>Draft genome sequence of Pseudoalteromonas donghaensis HJ51.</title>
        <authorList>
            <person name="Oh J."/>
            <person name="Roh D."/>
        </authorList>
    </citation>
    <scope>NUCLEOTIDE SEQUENCE [LARGE SCALE GENOMIC DNA]</scope>
    <source>
        <strain evidence="3 4">HJ51</strain>
    </source>
</reference>